<reference evidence="1" key="1">
    <citation type="submission" date="2021-02" db="EMBL/GenBank/DDBJ databases">
        <authorList>
            <person name="Nowell W R."/>
        </authorList>
    </citation>
    <scope>NUCLEOTIDE SEQUENCE</scope>
</reference>
<evidence type="ECO:0000313" key="3">
    <source>
        <dbReference type="Proteomes" id="UP000663824"/>
    </source>
</evidence>
<gene>
    <name evidence="1" type="ORF">MBJ925_LOCUS30364</name>
    <name evidence="2" type="ORF">SMN809_LOCUS2752</name>
</gene>
<comment type="caution">
    <text evidence="1">The sequence shown here is derived from an EMBL/GenBank/DDBJ whole genome shotgun (WGS) entry which is preliminary data.</text>
</comment>
<dbReference type="Proteomes" id="UP000663824">
    <property type="component" value="Unassembled WGS sequence"/>
</dbReference>
<protein>
    <submittedName>
        <fullName evidence="1">Uncharacterized protein</fullName>
    </submittedName>
</protein>
<organism evidence="1 3">
    <name type="scientific">Rotaria magnacalcarata</name>
    <dbReference type="NCBI Taxonomy" id="392030"/>
    <lineage>
        <taxon>Eukaryota</taxon>
        <taxon>Metazoa</taxon>
        <taxon>Spiralia</taxon>
        <taxon>Gnathifera</taxon>
        <taxon>Rotifera</taxon>
        <taxon>Eurotatoria</taxon>
        <taxon>Bdelloidea</taxon>
        <taxon>Philodinida</taxon>
        <taxon>Philodinidae</taxon>
        <taxon>Rotaria</taxon>
    </lineage>
</organism>
<proteinExistence type="predicted"/>
<dbReference type="Proteomes" id="UP000676336">
    <property type="component" value="Unassembled WGS sequence"/>
</dbReference>
<name>A0A816XFM4_9BILA</name>
<dbReference type="EMBL" id="CAJNRE010016406">
    <property type="protein sequence ID" value="CAF2145916.1"/>
    <property type="molecule type" value="Genomic_DNA"/>
</dbReference>
<evidence type="ECO:0000313" key="2">
    <source>
        <dbReference type="EMBL" id="CAF3829074.1"/>
    </source>
</evidence>
<evidence type="ECO:0000313" key="1">
    <source>
        <dbReference type="EMBL" id="CAF2145916.1"/>
    </source>
</evidence>
<dbReference type="EMBL" id="CAJOBI010000524">
    <property type="protein sequence ID" value="CAF3829074.1"/>
    <property type="molecule type" value="Genomic_DNA"/>
</dbReference>
<dbReference type="AlphaFoldDB" id="A0A816XFM4"/>
<sequence>MLSEAEYYTALQNVHNIPSHIQVQHRQNYTKLLKKQIKEYEYNLKYDNFQPLPYIPYFVNKTTTEPTLQQLIQAATSSSEFIMDTESTSNFNAQNEPKNPREKLSADQLRQIHNRSCTIKQRRRYYKNELIFENIDYRFSIKQIKMILKEEKIPIYIVNTTTTTENTRKLFVAVRNAKLLKTYEQQTQHLFTKIHYEQLKANRRLLRDAQH</sequence>
<accession>A0A816XFM4</accession>